<protein>
    <submittedName>
        <fullName evidence="1">Uncharacterized protein</fullName>
    </submittedName>
</protein>
<dbReference type="Proteomes" id="UP001139366">
    <property type="component" value="Unassembled WGS sequence"/>
</dbReference>
<feature type="non-terminal residue" evidence="1">
    <location>
        <position position="1"/>
    </location>
</feature>
<dbReference type="AlphaFoldDB" id="A0A9X1HG68"/>
<evidence type="ECO:0000313" key="1">
    <source>
        <dbReference type="EMBL" id="MBZ4037843.1"/>
    </source>
</evidence>
<feature type="non-terminal residue" evidence="1">
    <location>
        <position position="123"/>
    </location>
</feature>
<accession>A0A9X1HG68</accession>
<evidence type="ECO:0000313" key="2">
    <source>
        <dbReference type="Proteomes" id="UP001139366"/>
    </source>
</evidence>
<gene>
    <name evidence="1" type="ORF">K6T82_24035</name>
</gene>
<keyword evidence="2" id="KW-1185">Reference proteome</keyword>
<proteinExistence type="predicted"/>
<name>A0A9X1HG68_9FLAO</name>
<comment type="caution">
    <text evidence="1">The sequence shown here is derived from an EMBL/GenBank/DDBJ whole genome shotgun (WGS) entry which is preliminary data.</text>
</comment>
<organism evidence="1 2">
    <name type="scientific">Flavobacterium potami</name>
    <dbReference type="NCBI Taxonomy" id="2872310"/>
    <lineage>
        <taxon>Bacteria</taxon>
        <taxon>Pseudomonadati</taxon>
        <taxon>Bacteroidota</taxon>
        <taxon>Flavobacteriia</taxon>
        <taxon>Flavobacteriales</taxon>
        <taxon>Flavobacteriaceae</taxon>
        <taxon>Flavobacterium</taxon>
    </lineage>
</organism>
<dbReference type="EMBL" id="JAINUY010000019">
    <property type="protein sequence ID" value="MBZ4037843.1"/>
    <property type="molecule type" value="Genomic_DNA"/>
</dbReference>
<reference evidence="1 2" key="1">
    <citation type="journal article" date="2023" name="Antonie Van Leeuwenhoek">
        <title>Flavobacterium potami sp. nov., a multi-metal resistance genes harbouring bacterium isolated from shallow river silt.</title>
        <authorList>
            <person name="Li S."/>
            <person name="Mao S."/>
            <person name="Mu W."/>
            <person name="Guo B."/>
            <person name="Li C."/>
            <person name="Zhu Q."/>
            <person name="Hou X."/>
            <person name="Zhao Y."/>
            <person name="Wei S."/>
            <person name="Liu H."/>
            <person name="Liu A."/>
        </authorList>
    </citation>
    <scope>NUCLEOTIDE SEQUENCE [LARGE SCALE GENOMIC DNA]</scope>
    <source>
        <strain evidence="1 2">17A</strain>
    </source>
</reference>
<dbReference type="RefSeq" id="WP_223711569.1">
    <property type="nucleotide sequence ID" value="NZ_JAINUY010000019.1"/>
</dbReference>
<sequence length="123" mass="12244">VVIDMPVIDAVGETLVPSINGSVGGTTTDSVIAGDTLNGVQVVIGTNPGQVKLTGVNVPAGLTLNADGTVTVAPNTPSGIYDVEYSICEITNPSNCDTAITKVAVNNGTLVANLDSFPSVTGS</sequence>